<dbReference type="GO" id="GO:0006629">
    <property type="term" value="P:lipid metabolic process"/>
    <property type="evidence" value="ECO:0007669"/>
    <property type="project" value="InterPro"/>
</dbReference>
<dbReference type="EMBL" id="CP026115">
    <property type="protein sequence ID" value="QHG67959.1"/>
    <property type="molecule type" value="Genomic_DNA"/>
</dbReference>
<dbReference type="PANTHER" id="PTHR13593:SF103">
    <property type="entry name" value="RE10370P"/>
    <property type="match status" value="1"/>
</dbReference>
<name>A0A6I6XQT7_PSEPU</name>
<dbReference type="PANTHER" id="PTHR13593">
    <property type="match status" value="1"/>
</dbReference>
<organism evidence="1 2">
    <name type="scientific">Pseudomonas putida</name>
    <name type="common">Arthrobacter siderocapsulatus</name>
    <dbReference type="NCBI Taxonomy" id="303"/>
    <lineage>
        <taxon>Bacteria</taxon>
        <taxon>Pseudomonadati</taxon>
        <taxon>Pseudomonadota</taxon>
        <taxon>Gammaproteobacteria</taxon>
        <taxon>Pseudomonadales</taxon>
        <taxon>Pseudomonadaceae</taxon>
        <taxon>Pseudomonas</taxon>
    </lineage>
</organism>
<protein>
    <recommendedName>
        <fullName evidence="3">Phosphatidylinositol diacylglycerol-lyase</fullName>
    </recommendedName>
</protein>
<dbReference type="GO" id="GO:0008081">
    <property type="term" value="F:phosphoric diester hydrolase activity"/>
    <property type="evidence" value="ECO:0007669"/>
    <property type="project" value="InterPro"/>
</dbReference>
<gene>
    <name evidence="1" type="ORF">C2H86_27535</name>
</gene>
<reference evidence="1 2" key="1">
    <citation type="submission" date="2020-02" db="EMBL/GenBank/DDBJ databases">
        <title>Pseudomonas Putida W5 Complete Genome Assembly.</title>
        <authorList>
            <person name="Yuan Z.-C."/>
            <person name="Shaw G.A."/>
            <person name="Cusano A.D."/>
            <person name="Caddey B.J."/>
            <person name="Weselowski B.J."/>
        </authorList>
    </citation>
    <scope>NUCLEOTIDE SEQUENCE [LARGE SCALE GENOMIC DNA]</scope>
    <source>
        <strain evidence="1 2">W5</strain>
    </source>
</reference>
<sequence length="281" mass="32633">MNKQNWMASVPELGRLRIDQLILPGSHDSGMDKQADNIVPPQEVTQDVSCIEQIRAGIRVLDLRVRANREYTPDSPYRYKLYHLSTSGRTVLGDVVAELNRFYEDPANEREIIILDFHQFDHFSAQEHEWMLAMLDQHMGQRIIPYDLHMLTLDQLWNDHPGRTVVIAYNDQAGGNHWNGVEQVWMGENTPSTEELKAFIDEKRGQQYKPDGTLRSIQCAKYNKVVFTPDDFSDKIDEWFDSKDLDSYIQGFHIINTDWSLRSRIVDNCIHACQLRAQNTP</sequence>
<dbReference type="AlphaFoldDB" id="A0A6I6XQT7"/>
<dbReference type="RefSeq" id="WP_159412801.1">
    <property type="nucleotide sequence ID" value="NZ_CP026115.2"/>
</dbReference>
<evidence type="ECO:0008006" key="3">
    <source>
        <dbReference type="Google" id="ProtNLM"/>
    </source>
</evidence>
<accession>A0A6I6XQT7</accession>
<evidence type="ECO:0000313" key="2">
    <source>
        <dbReference type="Proteomes" id="UP000464480"/>
    </source>
</evidence>
<dbReference type="SUPFAM" id="SSF51695">
    <property type="entry name" value="PLC-like phosphodiesterases"/>
    <property type="match status" value="1"/>
</dbReference>
<dbReference type="Gene3D" id="3.20.20.190">
    <property type="entry name" value="Phosphatidylinositol (PI) phosphodiesterase"/>
    <property type="match status" value="1"/>
</dbReference>
<dbReference type="Proteomes" id="UP000464480">
    <property type="component" value="Chromosome"/>
</dbReference>
<dbReference type="InterPro" id="IPR051057">
    <property type="entry name" value="PI-PLC_domain"/>
</dbReference>
<evidence type="ECO:0000313" key="1">
    <source>
        <dbReference type="EMBL" id="QHG67959.1"/>
    </source>
</evidence>
<proteinExistence type="predicted"/>
<dbReference type="InterPro" id="IPR017946">
    <property type="entry name" value="PLC-like_Pdiesterase_TIM-brl"/>
</dbReference>